<keyword evidence="1" id="KW-0472">Membrane</keyword>
<dbReference type="RefSeq" id="WP_058524287.1">
    <property type="nucleotide sequence ID" value="NZ_CAAAHV010000020.1"/>
</dbReference>
<evidence type="ECO:0000313" key="6">
    <source>
        <dbReference type="Proteomes" id="UP000255066"/>
    </source>
</evidence>
<dbReference type="Proteomes" id="UP000054735">
    <property type="component" value="Unassembled WGS sequence"/>
</dbReference>
<accession>A0A378I6J6</accession>
<dbReference type="OrthoDB" id="9133582at2"/>
<reference evidence="3 5" key="1">
    <citation type="submission" date="2015-11" db="EMBL/GenBank/DDBJ databases">
        <title>Genomic analysis of 38 Legionella species identifies large and diverse effector repertoires.</title>
        <authorList>
            <person name="Burstein D."/>
            <person name="Amaro F."/>
            <person name="Zusman T."/>
            <person name="Lifshitz Z."/>
            <person name="Cohen O."/>
            <person name="Gilbert J.A."/>
            <person name="Pupko T."/>
            <person name="Shuman H.A."/>
            <person name="Segal G."/>
        </authorList>
    </citation>
    <scope>NUCLEOTIDE SEQUENCE [LARGE SCALE GENOMIC DNA]</scope>
    <source>
        <strain evidence="3 5">CDC#1407-AL-14</strain>
    </source>
</reference>
<gene>
    <name evidence="3" type="ORF">Lbir_2276</name>
    <name evidence="4" type="ORF">NCTC12437_00024</name>
</gene>
<dbReference type="Pfam" id="PF09834">
    <property type="entry name" value="DUF2061"/>
    <property type="match status" value="1"/>
</dbReference>
<keyword evidence="5" id="KW-1185">Reference proteome</keyword>
<sequence length="71" mass="8411">MNESHLRSFLKSISWRLFATATTVLITFLITHETKFALYVGFFEFFSKIFLYYLHERLWGSISIGKRLKTG</sequence>
<name>A0A378I6J6_9GAMM</name>
<dbReference type="EMBL" id="UGNW01000001">
    <property type="protein sequence ID" value="STX30271.1"/>
    <property type="molecule type" value="Genomic_DNA"/>
</dbReference>
<dbReference type="EMBL" id="LNXT01000044">
    <property type="protein sequence ID" value="KTC68743.1"/>
    <property type="molecule type" value="Genomic_DNA"/>
</dbReference>
<organism evidence="4 6">
    <name type="scientific">Legionella birminghamensis</name>
    <dbReference type="NCBI Taxonomy" id="28083"/>
    <lineage>
        <taxon>Bacteria</taxon>
        <taxon>Pseudomonadati</taxon>
        <taxon>Pseudomonadota</taxon>
        <taxon>Gammaproteobacteria</taxon>
        <taxon>Legionellales</taxon>
        <taxon>Legionellaceae</taxon>
        <taxon>Legionella</taxon>
    </lineage>
</organism>
<feature type="transmembrane region" description="Helical" evidence="1">
    <location>
        <begin position="36"/>
        <end position="54"/>
    </location>
</feature>
<dbReference type="InterPro" id="IPR018638">
    <property type="entry name" value="DUF2061_membrane"/>
</dbReference>
<dbReference type="STRING" id="28083.Lbir_2276"/>
<evidence type="ECO:0000313" key="3">
    <source>
        <dbReference type="EMBL" id="KTC68743.1"/>
    </source>
</evidence>
<dbReference type="Proteomes" id="UP000255066">
    <property type="component" value="Unassembled WGS sequence"/>
</dbReference>
<dbReference type="AlphaFoldDB" id="A0A378I6J6"/>
<keyword evidence="1" id="KW-1133">Transmembrane helix</keyword>
<evidence type="ECO:0000256" key="1">
    <source>
        <dbReference type="SAM" id="Phobius"/>
    </source>
</evidence>
<reference evidence="4 6" key="2">
    <citation type="submission" date="2018-06" db="EMBL/GenBank/DDBJ databases">
        <authorList>
            <consortium name="Pathogen Informatics"/>
            <person name="Doyle S."/>
        </authorList>
    </citation>
    <scope>NUCLEOTIDE SEQUENCE [LARGE SCALE GENOMIC DNA]</scope>
    <source>
        <strain evidence="4 6">NCTC12437</strain>
    </source>
</reference>
<proteinExistence type="predicted"/>
<feature type="domain" description="DUF2061" evidence="2">
    <location>
        <begin position="10"/>
        <end position="59"/>
    </location>
</feature>
<evidence type="ECO:0000259" key="2">
    <source>
        <dbReference type="Pfam" id="PF09834"/>
    </source>
</evidence>
<evidence type="ECO:0000313" key="4">
    <source>
        <dbReference type="EMBL" id="STX30271.1"/>
    </source>
</evidence>
<evidence type="ECO:0000313" key="5">
    <source>
        <dbReference type="Proteomes" id="UP000054735"/>
    </source>
</evidence>
<keyword evidence="1" id="KW-0812">Transmembrane</keyword>
<feature type="transmembrane region" description="Helical" evidence="1">
    <location>
        <begin position="12"/>
        <end position="30"/>
    </location>
</feature>
<protein>
    <submittedName>
        <fullName evidence="4">Predicted membrane protein (DUF2061)</fullName>
    </submittedName>
</protein>